<gene>
    <name evidence="2" type="ORF">A5N15_12085</name>
</gene>
<dbReference type="EMBL" id="LWGZ01001087">
    <property type="protein sequence ID" value="OAX53062.1"/>
    <property type="molecule type" value="Genomic_DNA"/>
</dbReference>
<dbReference type="Gene3D" id="3.40.50.300">
    <property type="entry name" value="P-loop containing nucleotide triphosphate hydrolases"/>
    <property type="match status" value="1"/>
</dbReference>
<reference evidence="2 3" key="1">
    <citation type="submission" date="2016-04" db="EMBL/GenBank/DDBJ databases">
        <title>Identification of putative biosynthetic pathways for the production of bioactive secondary metabolites by the marine actinomycete Kocuria kristinae RUTW2-3.</title>
        <authorList>
            <person name="Waterworth S.C."/>
            <person name="Walmsley T.A."/>
            <person name="Matongo T."/>
            <person name="Davies-Coleman M.T."/>
            <person name="Dorrington R.A."/>
        </authorList>
    </citation>
    <scope>NUCLEOTIDE SEQUENCE [LARGE SCALE GENOMIC DNA]</scope>
    <source>
        <strain evidence="2 3">RUTW4-5</strain>
    </source>
</reference>
<evidence type="ECO:0008006" key="4">
    <source>
        <dbReference type="Google" id="ProtNLM"/>
    </source>
</evidence>
<evidence type="ECO:0000256" key="1">
    <source>
        <dbReference type="SAM" id="MobiDB-lite"/>
    </source>
</evidence>
<protein>
    <recommendedName>
        <fullName evidence="4">tRNA dimethylallyltransferase</fullName>
    </recommendedName>
</protein>
<evidence type="ECO:0000313" key="3">
    <source>
        <dbReference type="Proteomes" id="UP000092021"/>
    </source>
</evidence>
<dbReference type="InterPro" id="IPR027417">
    <property type="entry name" value="P-loop_NTPase"/>
</dbReference>
<evidence type="ECO:0000313" key="2">
    <source>
        <dbReference type="EMBL" id="OAX53062.1"/>
    </source>
</evidence>
<feature type="region of interest" description="Disordered" evidence="1">
    <location>
        <begin position="98"/>
        <end position="148"/>
    </location>
</feature>
<sequence>MRVHRMVEAGLLQEVRDLAERGLREGRTASHALGYAQFLRVVDGETSEEEAVQETIIATRRFARRQVTWFRADPRVTWIGFTLSPRQQLDRALTLIEQGARRRPRTTGEPRADLTARAGPGARPDSPARPVLAEPALRLSDPPDRLAG</sequence>
<organism evidence="2 3">
    <name type="scientific">Rothia kristinae</name>
    <dbReference type="NCBI Taxonomy" id="37923"/>
    <lineage>
        <taxon>Bacteria</taxon>
        <taxon>Bacillati</taxon>
        <taxon>Actinomycetota</taxon>
        <taxon>Actinomycetes</taxon>
        <taxon>Micrococcales</taxon>
        <taxon>Micrococcaceae</taxon>
        <taxon>Rothia</taxon>
    </lineage>
</organism>
<dbReference type="Proteomes" id="UP000092021">
    <property type="component" value="Unassembled WGS sequence"/>
</dbReference>
<name>A0A657IT33_9MICC</name>
<dbReference type="Pfam" id="PF01715">
    <property type="entry name" value="IPPT"/>
    <property type="match status" value="1"/>
</dbReference>
<accession>A0A657IT33</accession>
<comment type="caution">
    <text evidence="2">The sequence shown here is derived from an EMBL/GenBank/DDBJ whole genome shotgun (WGS) entry which is preliminary data.</text>
</comment>
<proteinExistence type="predicted"/>
<dbReference type="AlphaFoldDB" id="A0A657IT33"/>